<comment type="pathway">
    <text evidence="2 7">Cofactor biosynthesis; molybdopterin biosynthesis.</text>
</comment>
<dbReference type="EC" id="2.10.1.1" evidence="7"/>
<keyword evidence="7" id="KW-0460">Magnesium</keyword>
<dbReference type="InterPro" id="IPR005111">
    <property type="entry name" value="MoeA_C_domain_IV"/>
</dbReference>
<dbReference type="Gene3D" id="2.40.340.10">
    <property type="entry name" value="MoeA, C-terminal, domain IV"/>
    <property type="match status" value="1"/>
</dbReference>
<dbReference type="Proteomes" id="UP001205740">
    <property type="component" value="Unassembled WGS sequence"/>
</dbReference>
<keyword evidence="10" id="KW-1185">Reference proteome</keyword>
<evidence type="ECO:0000256" key="4">
    <source>
        <dbReference type="ARBA" id="ARBA00022505"/>
    </source>
</evidence>
<comment type="cofactor">
    <cofactor evidence="7">
        <name>Mg(2+)</name>
        <dbReference type="ChEBI" id="CHEBI:18420"/>
    </cofactor>
</comment>
<keyword evidence="7" id="KW-0808">Transferase</keyword>
<evidence type="ECO:0000259" key="8">
    <source>
        <dbReference type="SMART" id="SM00852"/>
    </source>
</evidence>
<accession>A0ABT1H634</accession>
<dbReference type="InterPro" id="IPR001453">
    <property type="entry name" value="MoaB/Mog_dom"/>
</dbReference>
<dbReference type="SUPFAM" id="SSF53218">
    <property type="entry name" value="Molybdenum cofactor biosynthesis proteins"/>
    <property type="match status" value="1"/>
</dbReference>
<dbReference type="InterPro" id="IPR005110">
    <property type="entry name" value="MoeA_linker/N"/>
</dbReference>
<keyword evidence="7" id="KW-0479">Metal-binding</keyword>
<dbReference type="SUPFAM" id="SSF63867">
    <property type="entry name" value="MoeA C-terminal domain-like"/>
    <property type="match status" value="1"/>
</dbReference>
<name>A0ABT1H634_9NOCA</name>
<organism evidence="9 10">
    <name type="scientific">Williamsia serinedens</name>
    <dbReference type="NCBI Taxonomy" id="391736"/>
    <lineage>
        <taxon>Bacteria</taxon>
        <taxon>Bacillati</taxon>
        <taxon>Actinomycetota</taxon>
        <taxon>Actinomycetes</taxon>
        <taxon>Mycobacteriales</taxon>
        <taxon>Nocardiaceae</taxon>
        <taxon>Williamsia</taxon>
    </lineage>
</organism>
<gene>
    <name evidence="9" type="ORF">LX12_003304</name>
</gene>
<evidence type="ECO:0000313" key="9">
    <source>
        <dbReference type="EMBL" id="MCP2162100.1"/>
    </source>
</evidence>
<protein>
    <recommendedName>
        <fullName evidence="7">Molybdopterin molybdenumtransferase</fullName>
        <ecNumber evidence="7">2.10.1.1</ecNumber>
    </recommendedName>
</protein>
<evidence type="ECO:0000256" key="3">
    <source>
        <dbReference type="ARBA" id="ARBA00010763"/>
    </source>
</evidence>
<sequence>MSGHDHPLRPGETLRPVADHARRVADLITPRPPVRVALPDALGRVVVDDVHAPISLPGFDNSAMDGYAVRAADIAGATDDSPTRLPVAQDIPAGRTDVLTLSPGTAHRIMTGAPMPDGADAVVQVEYTDGGTDTVAIRRGVDAGTSVRRAGSDIAAGDLALPAGTVLGAPQIGLLAALGIGDVVVPDRPHVVVLSTGSELVAAGQPLQHGQIHESNGAMLCAALTAAGCRATALHFVPDDVEEFRAHLDAVVDSPDPPDLVLTSGGVSAGAYEVVKDALARDDVEFVKVAMQPGMPQGSGRYTTAIGRSVAIVTLPGNPVSAQVSFEIFVRPPLRAALSLPRDRPRTTAALTDDLRSPRGKRQFRRGVVETAPDGVLRVHPIGPPSSHHLRYLASANALIDIPEDADDIAAGESVAVLLLDDWARIPTPDDSARPQTSR</sequence>
<dbReference type="PANTHER" id="PTHR10192">
    <property type="entry name" value="MOLYBDOPTERIN BIOSYNTHESIS PROTEIN"/>
    <property type="match status" value="1"/>
</dbReference>
<dbReference type="Gene3D" id="3.90.105.10">
    <property type="entry name" value="Molybdopterin biosynthesis moea protein, domain 2"/>
    <property type="match status" value="1"/>
</dbReference>
<dbReference type="NCBIfam" id="NF045515">
    <property type="entry name" value="Glp_gephyrin"/>
    <property type="match status" value="1"/>
</dbReference>
<evidence type="ECO:0000256" key="1">
    <source>
        <dbReference type="ARBA" id="ARBA00002901"/>
    </source>
</evidence>
<dbReference type="PANTHER" id="PTHR10192:SF5">
    <property type="entry name" value="GEPHYRIN"/>
    <property type="match status" value="1"/>
</dbReference>
<keyword evidence="4 7" id="KW-0500">Molybdenum</keyword>
<comment type="catalytic activity">
    <reaction evidence="6">
        <text>adenylyl-molybdopterin + molybdate = Mo-molybdopterin + AMP + H(+)</text>
        <dbReference type="Rhea" id="RHEA:35047"/>
        <dbReference type="ChEBI" id="CHEBI:15378"/>
        <dbReference type="ChEBI" id="CHEBI:36264"/>
        <dbReference type="ChEBI" id="CHEBI:62727"/>
        <dbReference type="ChEBI" id="CHEBI:71302"/>
        <dbReference type="ChEBI" id="CHEBI:456215"/>
        <dbReference type="EC" id="2.10.1.1"/>
    </reaction>
</comment>
<dbReference type="Gene3D" id="3.40.980.10">
    <property type="entry name" value="MoaB/Mog-like domain"/>
    <property type="match status" value="1"/>
</dbReference>
<dbReference type="SMART" id="SM00852">
    <property type="entry name" value="MoCF_biosynth"/>
    <property type="match status" value="1"/>
</dbReference>
<proteinExistence type="inferred from homology"/>
<dbReference type="Pfam" id="PF00994">
    <property type="entry name" value="MoCF_biosynth"/>
    <property type="match status" value="1"/>
</dbReference>
<comment type="function">
    <text evidence="1 7">Catalyzes the insertion of molybdate into adenylated molybdopterin with the concomitant release of AMP.</text>
</comment>
<dbReference type="Gene3D" id="2.170.190.11">
    <property type="entry name" value="Molybdopterin biosynthesis moea protein, domain 3"/>
    <property type="match status" value="1"/>
</dbReference>
<reference evidence="9 10" key="1">
    <citation type="submission" date="2022-06" db="EMBL/GenBank/DDBJ databases">
        <title>Genomic Encyclopedia of Archaeal and Bacterial Type Strains, Phase II (KMG-II): from individual species to whole genera.</title>
        <authorList>
            <person name="Goeker M."/>
        </authorList>
    </citation>
    <scope>NUCLEOTIDE SEQUENCE [LARGE SCALE GENOMIC DNA]</scope>
    <source>
        <strain evidence="9 10">DSM 45037</strain>
    </source>
</reference>
<dbReference type="InterPro" id="IPR036425">
    <property type="entry name" value="MoaB/Mog-like_dom_sf"/>
</dbReference>
<dbReference type="EMBL" id="JAMTCG010000006">
    <property type="protein sequence ID" value="MCP2162100.1"/>
    <property type="molecule type" value="Genomic_DNA"/>
</dbReference>
<dbReference type="InterPro" id="IPR038987">
    <property type="entry name" value="MoeA-like"/>
</dbReference>
<dbReference type="Pfam" id="PF03453">
    <property type="entry name" value="MoeA_N"/>
    <property type="match status" value="1"/>
</dbReference>
<comment type="similarity">
    <text evidence="3 7">Belongs to the MoeA family.</text>
</comment>
<evidence type="ECO:0000313" key="10">
    <source>
        <dbReference type="Proteomes" id="UP001205740"/>
    </source>
</evidence>
<evidence type="ECO:0000256" key="5">
    <source>
        <dbReference type="ARBA" id="ARBA00023150"/>
    </source>
</evidence>
<dbReference type="InterPro" id="IPR036135">
    <property type="entry name" value="MoeA_linker/N_sf"/>
</dbReference>
<dbReference type="CDD" id="cd00887">
    <property type="entry name" value="MoeA"/>
    <property type="match status" value="1"/>
</dbReference>
<keyword evidence="5 7" id="KW-0501">Molybdenum cofactor biosynthesis</keyword>
<feature type="domain" description="MoaB/Mog" evidence="8">
    <location>
        <begin position="192"/>
        <end position="336"/>
    </location>
</feature>
<dbReference type="Pfam" id="PF03454">
    <property type="entry name" value="MoeA_C"/>
    <property type="match status" value="1"/>
</dbReference>
<dbReference type="InterPro" id="IPR036688">
    <property type="entry name" value="MoeA_C_domain_IV_sf"/>
</dbReference>
<comment type="caution">
    <text evidence="9">The sequence shown here is derived from an EMBL/GenBank/DDBJ whole genome shotgun (WGS) entry which is preliminary data.</text>
</comment>
<dbReference type="NCBIfam" id="TIGR00177">
    <property type="entry name" value="molyb_syn"/>
    <property type="match status" value="1"/>
</dbReference>
<evidence type="ECO:0000256" key="2">
    <source>
        <dbReference type="ARBA" id="ARBA00005046"/>
    </source>
</evidence>
<evidence type="ECO:0000256" key="7">
    <source>
        <dbReference type="RuleBase" id="RU365090"/>
    </source>
</evidence>
<dbReference type="SUPFAM" id="SSF63882">
    <property type="entry name" value="MoeA N-terminal region -like"/>
    <property type="match status" value="1"/>
</dbReference>
<evidence type="ECO:0000256" key="6">
    <source>
        <dbReference type="ARBA" id="ARBA00047317"/>
    </source>
</evidence>